<sequence>MGEKILAQAIHYEKEKIESSFNKLYSGSTFLAERIIYYPYYYFIYSVNAKRIFMPLKEKMGCVVDAVSCRGSLIDANPKLELIDIPINQLLEKTQSLDDCLSISESFIHRSLSLKMRMISFSNIKLEKQELFYRPYWVVFQNNEKQNEQNFIVDGVTGQYHPL</sequence>
<keyword evidence="2" id="KW-1185">Reference proteome</keyword>
<accession>A0ABW3NDM8</accession>
<protein>
    <submittedName>
        <fullName evidence="1">Uncharacterized protein</fullName>
    </submittedName>
</protein>
<evidence type="ECO:0000313" key="2">
    <source>
        <dbReference type="Proteomes" id="UP001597041"/>
    </source>
</evidence>
<name>A0ABW3NDM8_9BACI</name>
<organism evidence="1 2">
    <name type="scientific">Oceanobacillus locisalsi</name>
    <dbReference type="NCBI Taxonomy" id="546107"/>
    <lineage>
        <taxon>Bacteria</taxon>
        <taxon>Bacillati</taxon>
        <taxon>Bacillota</taxon>
        <taxon>Bacilli</taxon>
        <taxon>Bacillales</taxon>
        <taxon>Bacillaceae</taxon>
        <taxon>Oceanobacillus</taxon>
    </lineage>
</organism>
<proteinExistence type="predicted"/>
<evidence type="ECO:0000313" key="1">
    <source>
        <dbReference type="EMBL" id="MFD1065701.1"/>
    </source>
</evidence>
<dbReference type="RefSeq" id="WP_379591290.1">
    <property type="nucleotide sequence ID" value="NZ_JBHTKK010000005.1"/>
</dbReference>
<gene>
    <name evidence="1" type="ORF">ACFQ19_06660</name>
</gene>
<reference evidence="2" key="1">
    <citation type="journal article" date="2019" name="Int. J. Syst. Evol. Microbiol.">
        <title>The Global Catalogue of Microorganisms (GCM) 10K type strain sequencing project: providing services to taxonomists for standard genome sequencing and annotation.</title>
        <authorList>
            <consortium name="The Broad Institute Genomics Platform"/>
            <consortium name="The Broad Institute Genome Sequencing Center for Infectious Disease"/>
            <person name="Wu L."/>
            <person name="Ma J."/>
        </authorList>
    </citation>
    <scope>NUCLEOTIDE SEQUENCE [LARGE SCALE GENOMIC DNA]</scope>
    <source>
        <strain evidence="2">CCUG 56608</strain>
    </source>
</reference>
<dbReference type="EMBL" id="JBHTKK010000005">
    <property type="protein sequence ID" value="MFD1065701.1"/>
    <property type="molecule type" value="Genomic_DNA"/>
</dbReference>
<dbReference type="Proteomes" id="UP001597041">
    <property type="component" value="Unassembled WGS sequence"/>
</dbReference>
<comment type="caution">
    <text evidence="1">The sequence shown here is derived from an EMBL/GenBank/DDBJ whole genome shotgun (WGS) entry which is preliminary data.</text>
</comment>